<proteinExistence type="predicted"/>
<dbReference type="InterPro" id="IPR013785">
    <property type="entry name" value="Aldolase_TIM"/>
</dbReference>
<dbReference type="Pfam" id="PF10566">
    <property type="entry name" value="Glyco_hydro_97"/>
    <property type="match status" value="1"/>
</dbReference>
<evidence type="ECO:0000259" key="2">
    <source>
        <dbReference type="Pfam" id="PF14509"/>
    </source>
</evidence>
<feature type="domain" description="Glycosyl-hydrolase 97 catalytic" evidence="1">
    <location>
        <begin position="2"/>
        <end position="63"/>
    </location>
</feature>
<name>X1CS44_9ZZZZ</name>
<dbReference type="AlphaFoldDB" id="X1CS44"/>
<dbReference type="Gene3D" id="3.20.20.70">
    <property type="entry name" value="Aldolase class I"/>
    <property type="match status" value="1"/>
</dbReference>
<feature type="non-terminal residue" evidence="3">
    <location>
        <position position="1"/>
    </location>
</feature>
<feature type="domain" description="Glycosyl-hydrolase 97 C-terminal oligomerisation" evidence="2">
    <location>
        <begin position="162"/>
        <end position="260"/>
    </location>
</feature>
<dbReference type="PANTHER" id="PTHR35803">
    <property type="entry name" value="GLUCAN 1,4-ALPHA-GLUCOSIDASE SUSB-RELATED"/>
    <property type="match status" value="1"/>
</dbReference>
<sequence length="266" mass="29895">QFSDWGAAGVKYGFMRGSTKQKVLNTRKIVELCAKYKLTVNFHDNPIAPSGDRRTWPNLITKEFGHSQSDAKKSYFPETIVSSPFINMIAGPLDLCNGWFALNSAYGNGRHKVFEEIPGTVAAEVAKLIVVYGGIFVMPDAPEEYLKKDDLFDCIRKMPAKFDSFKVLNGEIGEYISVARGSGKDWFVGSLTNREARELDMKFEFLDKNTEYIATLYQDADDTHFMNNKEAYKVQGNVKVTNDSTLKIKLAPGGGHSMWITNHFAF</sequence>
<accession>X1CS44</accession>
<dbReference type="InterPro" id="IPR052720">
    <property type="entry name" value="Glycosyl_hydrolase_97"/>
</dbReference>
<reference evidence="3" key="1">
    <citation type="journal article" date="2014" name="Front. Microbiol.">
        <title>High frequency of phylogenetically diverse reductive dehalogenase-homologous genes in deep subseafloor sedimentary metagenomes.</title>
        <authorList>
            <person name="Kawai M."/>
            <person name="Futagami T."/>
            <person name="Toyoda A."/>
            <person name="Takaki Y."/>
            <person name="Nishi S."/>
            <person name="Hori S."/>
            <person name="Arai W."/>
            <person name="Tsubouchi T."/>
            <person name="Morono Y."/>
            <person name="Uchiyama I."/>
            <person name="Ito T."/>
            <person name="Fujiyama A."/>
            <person name="Inagaki F."/>
            <person name="Takami H."/>
        </authorList>
    </citation>
    <scope>NUCLEOTIDE SEQUENCE</scope>
    <source>
        <strain evidence="3">Expedition CK06-06</strain>
    </source>
</reference>
<comment type="caution">
    <text evidence="3">The sequence shown here is derived from an EMBL/GenBank/DDBJ whole genome shotgun (WGS) entry which is preliminary data.</text>
</comment>
<dbReference type="InterPro" id="IPR029483">
    <property type="entry name" value="GH97_C"/>
</dbReference>
<evidence type="ECO:0000313" key="3">
    <source>
        <dbReference type="EMBL" id="GAH11271.1"/>
    </source>
</evidence>
<gene>
    <name evidence="3" type="ORF">S01H4_52255</name>
</gene>
<dbReference type="Pfam" id="PF14509">
    <property type="entry name" value="GH97_C"/>
    <property type="match status" value="1"/>
</dbReference>
<dbReference type="InterPro" id="IPR019563">
    <property type="entry name" value="GH97_catalytic"/>
</dbReference>
<dbReference type="EMBL" id="BART01029834">
    <property type="protein sequence ID" value="GAH11271.1"/>
    <property type="molecule type" value="Genomic_DNA"/>
</dbReference>
<organism evidence="3">
    <name type="scientific">marine sediment metagenome</name>
    <dbReference type="NCBI Taxonomy" id="412755"/>
    <lineage>
        <taxon>unclassified sequences</taxon>
        <taxon>metagenomes</taxon>
        <taxon>ecological metagenomes</taxon>
    </lineage>
</organism>
<evidence type="ECO:0008006" key="4">
    <source>
        <dbReference type="Google" id="ProtNLM"/>
    </source>
</evidence>
<evidence type="ECO:0000259" key="1">
    <source>
        <dbReference type="Pfam" id="PF10566"/>
    </source>
</evidence>
<feature type="non-terminal residue" evidence="3">
    <location>
        <position position="266"/>
    </location>
</feature>
<protein>
    <recommendedName>
        <fullName evidence="4">Alpha-glucosidase</fullName>
    </recommendedName>
</protein>